<feature type="compositionally biased region" description="Low complexity" evidence="1">
    <location>
        <begin position="660"/>
        <end position="673"/>
    </location>
</feature>
<proteinExistence type="predicted"/>
<feature type="region of interest" description="Disordered" evidence="1">
    <location>
        <begin position="1077"/>
        <end position="1179"/>
    </location>
</feature>
<keyword evidence="3" id="KW-1185">Reference proteome</keyword>
<sequence>MNALETLTEIHPFLKAAYLPFKLIYHQETARRDNDQKRNKLFDNIKDVMLVLLDLKGFSKDDTRRTPDGKPVLGRLEQICKTMKKDIEDCYNVLNAQEKRSVAIKFIQASSWNKELAGFSVRFTGRRDELQFALSMRTAATVEEMSKKMVEMMFASMMSPQERDMGNWIKRNGDVEGVLASDKKCSEMLKLQERLGGESGPAGRPERAKPAVSEEEAKKAEAKEIAKLRNQAKEDIQSVIQENLDGFSKRFEMGLDDLGKELGNKIQHQGDRIIKYLRGGPHSRLKDKIVYHVWKDQDWKGSAKTRQLVLAMRDYFVERVEHSKLPPPPKDTRVVPKRPTSMVPTVRQEEENDDDDDPEADISVPLADDWMTAYLQVKRLRYLQQAFDPDYSGFTTISEINAFTHARPEDWSFPRWVAYWAIGWQISATKRCIEIENLFAQMVMLRKQIGIVMPGNKRYVNAYIDGTWQHVSALTSAIERYDAAPQWLEDKFTDYDKAQEELLKGRLEKIQYDIDALETVSLLLRGARVEEAIFTLLVLLMRRHLAKMHLALKQELDSRELDDDADTITWVVDAVWMRYLDLKEQFEHQGIADLKQTFEWLSCGLFKNYSSWGDWVSPKYFMDSDMTAWSTYDTLQEVDASEMDGILAYTDSKPNPETNSDVSATASPDAAAAENSTQTEEASNAPTDNKPDNKEAESSDAMPKALSSSDRTAGSAPQQTLNAPQTSPVPLAEGRAIDEDKTSIAPTVTTPPTAAEMSIAGVWYGWHWTDKRRPLRAMTRMNLECGTRSEDDKTQVSITGTGDSVDGFPWTLTGSMNSASQPQGSLEINFERYFDDDGTWINYTGTFLYDREVISGTFTRAIDNGSFLFKKVSEAAFLCAQPLVTTKLNTKELWSFACNAVLGQVRRKSLRMSYVYERMTTICRYIEYTYKDDRDLVGEEEATAFAPPTEKTFTFEEMSELFKLYQWYARASDLQPVGYGCDSCSDTIARSRVICLECVSTDYAERTVDFCNKPECIAKDSIPQREDVSHLPTHLMVKTRDFFLLKDYYTTKQRAEYSLSSARDAYVDPQEDRSLVVPLPASPTVPVSNWPLPASPTMPMPTGDPAPAQVEVNSATGIPPSVPPAVENAASHAAPQPPTVPVLAPLDTTMTTAQASSTPAPPEDDQAPNSASSGTSSHLTATLVTPVEGSERLKCAICHERVLTPCWYCLDCVDAWVCDSCEKTIDDLHPWDLQKRYRAEIARGDDATVHNVYHLLVRVARAKALEDAGDDSKSTDSKSADVLSPAMEHVQWEDVEKRIQALVMERFETMESRLLANIQSLLTAMTAQRSS</sequence>
<evidence type="ECO:0000256" key="1">
    <source>
        <dbReference type="SAM" id="MobiDB-lite"/>
    </source>
</evidence>
<evidence type="ECO:0008006" key="4">
    <source>
        <dbReference type="Google" id="ProtNLM"/>
    </source>
</evidence>
<feature type="compositionally biased region" description="Pro residues" evidence="1">
    <location>
        <begin position="1093"/>
        <end position="1104"/>
    </location>
</feature>
<feature type="compositionally biased region" description="Acidic residues" evidence="1">
    <location>
        <begin position="350"/>
        <end position="360"/>
    </location>
</feature>
<organism evidence="2 3">
    <name type="scientific">Mycena pura</name>
    <dbReference type="NCBI Taxonomy" id="153505"/>
    <lineage>
        <taxon>Eukaryota</taxon>
        <taxon>Fungi</taxon>
        <taxon>Dikarya</taxon>
        <taxon>Basidiomycota</taxon>
        <taxon>Agaricomycotina</taxon>
        <taxon>Agaricomycetes</taxon>
        <taxon>Agaricomycetidae</taxon>
        <taxon>Agaricales</taxon>
        <taxon>Marasmiineae</taxon>
        <taxon>Mycenaceae</taxon>
        <taxon>Mycena</taxon>
    </lineage>
</organism>
<feature type="compositionally biased region" description="Polar residues" evidence="1">
    <location>
        <begin position="706"/>
        <end position="728"/>
    </location>
</feature>
<comment type="caution">
    <text evidence="2">The sequence shown here is derived from an EMBL/GenBank/DDBJ whole genome shotgun (WGS) entry which is preliminary data.</text>
</comment>
<accession>A0AAD6VCK1</accession>
<evidence type="ECO:0000313" key="3">
    <source>
        <dbReference type="Proteomes" id="UP001219525"/>
    </source>
</evidence>
<feature type="compositionally biased region" description="Polar residues" evidence="1">
    <location>
        <begin position="1148"/>
        <end position="1158"/>
    </location>
</feature>
<reference evidence="2" key="1">
    <citation type="submission" date="2023-03" db="EMBL/GenBank/DDBJ databases">
        <title>Massive genome expansion in bonnet fungi (Mycena s.s.) driven by repeated elements and novel gene families across ecological guilds.</title>
        <authorList>
            <consortium name="Lawrence Berkeley National Laboratory"/>
            <person name="Harder C.B."/>
            <person name="Miyauchi S."/>
            <person name="Viragh M."/>
            <person name="Kuo A."/>
            <person name="Thoen E."/>
            <person name="Andreopoulos B."/>
            <person name="Lu D."/>
            <person name="Skrede I."/>
            <person name="Drula E."/>
            <person name="Henrissat B."/>
            <person name="Morin E."/>
            <person name="Kohler A."/>
            <person name="Barry K."/>
            <person name="LaButti K."/>
            <person name="Morin E."/>
            <person name="Salamov A."/>
            <person name="Lipzen A."/>
            <person name="Mereny Z."/>
            <person name="Hegedus B."/>
            <person name="Baldrian P."/>
            <person name="Stursova M."/>
            <person name="Weitz H."/>
            <person name="Taylor A."/>
            <person name="Grigoriev I.V."/>
            <person name="Nagy L.G."/>
            <person name="Martin F."/>
            <person name="Kauserud H."/>
        </authorList>
    </citation>
    <scope>NUCLEOTIDE SEQUENCE</scope>
    <source>
        <strain evidence="2">9144</strain>
    </source>
</reference>
<evidence type="ECO:0000313" key="2">
    <source>
        <dbReference type="EMBL" id="KAJ7209140.1"/>
    </source>
</evidence>
<feature type="region of interest" description="Disordered" evidence="1">
    <location>
        <begin position="648"/>
        <end position="749"/>
    </location>
</feature>
<feature type="compositionally biased region" description="Basic and acidic residues" evidence="1">
    <location>
        <begin position="322"/>
        <end position="334"/>
    </location>
</feature>
<feature type="region of interest" description="Disordered" evidence="1">
    <location>
        <begin position="193"/>
        <end position="216"/>
    </location>
</feature>
<protein>
    <recommendedName>
        <fullName evidence="4">ZZ-type domain-containing protein</fullName>
    </recommendedName>
</protein>
<name>A0AAD6VCK1_9AGAR</name>
<gene>
    <name evidence="2" type="ORF">GGX14DRAFT_453196</name>
</gene>
<dbReference type="EMBL" id="JARJCW010000031">
    <property type="protein sequence ID" value="KAJ7209140.1"/>
    <property type="molecule type" value="Genomic_DNA"/>
</dbReference>
<dbReference type="Proteomes" id="UP001219525">
    <property type="component" value="Unassembled WGS sequence"/>
</dbReference>
<feature type="compositionally biased region" description="Polar residues" evidence="1">
    <location>
        <begin position="1167"/>
        <end position="1179"/>
    </location>
</feature>
<feature type="region of interest" description="Disordered" evidence="1">
    <location>
        <begin position="322"/>
        <end position="362"/>
    </location>
</feature>
<feature type="compositionally biased region" description="Polar residues" evidence="1">
    <location>
        <begin position="674"/>
        <end position="687"/>
    </location>
</feature>